<dbReference type="Gene3D" id="3.40.50.300">
    <property type="entry name" value="P-loop containing nucleotide triphosphate hydrolases"/>
    <property type="match status" value="1"/>
</dbReference>
<dbReference type="InterPro" id="IPR000863">
    <property type="entry name" value="Sulfotransferase_dom"/>
</dbReference>
<comment type="subcellular location">
    <subcellularLocation>
        <location evidence="1">Golgi apparatus membrane</location>
        <topology evidence="1">Single-pass type II membrane protein</topology>
    </subcellularLocation>
</comment>
<evidence type="ECO:0000259" key="17">
    <source>
        <dbReference type="Pfam" id="PF00685"/>
    </source>
</evidence>
<reference evidence="19" key="2">
    <citation type="journal article" date="2013" name="Nature">
        <title>Insights into bilaterian evolution from three spiralian genomes.</title>
        <authorList>
            <person name="Simakov O."/>
            <person name="Marletaz F."/>
            <person name="Cho S.J."/>
            <person name="Edsinger-Gonzales E."/>
            <person name="Havlak P."/>
            <person name="Hellsten U."/>
            <person name="Kuo D.H."/>
            <person name="Larsson T."/>
            <person name="Lv J."/>
            <person name="Arendt D."/>
            <person name="Savage R."/>
            <person name="Osoegawa K."/>
            <person name="de Jong P."/>
            <person name="Grimwood J."/>
            <person name="Chapman J.A."/>
            <person name="Shapiro H."/>
            <person name="Aerts A."/>
            <person name="Otillar R.P."/>
            <person name="Terry A.Y."/>
            <person name="Boore J.L."/>
            <person name="Grigoriev I.V."/>
            <person name="Lindberg D.R."/>
            <person name="Seaver E.C."/>
            <person name="Weisblat D.A."/>
            <person name="Putnam N.H."/>
            <person name="Rokhsar D.S."/>
        </authorList>
    </citation>
    <scope>NUCLEOTIDE SEQUENCE</scope>
    <source>
        <strain evidence="19">I ESC-2004</strain>
    </source>
</reference>
<keyword evidence="3" id="KW-0812">Transmembrane</keyword>
<evidence type="ECO:0000256" key="11">
    <source>
        <dbReference type="ARBA" id="ARBA00066719"/>
    </source>
</evidence>
<dbReference type="EC" id="2.8.2.23" evidence="11"/>
<name>X2BAQ1_CAPTE</name>
<dbReference type="AlphaFoldDB" id="X2BAQ1"/>
<evidence type="ECO:0000313" key="18">
    <source>
        <dbReference type="EnsemblMetazoa" id="CapteP89077"/>
    </source>
</evidence>
<evidence type="ECO:0000256" key="6">
    <source>
        <dbReference type="ARBA" id="ARBA00023034"/>
    </source>
</evidence>
<organism evidence="18 19">
    <name type="scientific">Capitella teleta</name>
    <name type="common">Polychaete worm</name>
    <dbReference type="NCBI Taxonomy" id="283909"/>
    <lineage>
        <taxon>Eukaryota</taxon>
        <taxon>Metazoa</taxon>
        <taxon>Spiralia</taxon>
        <taxon>Lophotrochozoa</taxon>
        <taxon>Annelida</taxon>
        <taxon>Polychaeta</taxon>
        <taxon>Sedentaria</taxon>
        <taxon>Scolecida</taxon>
        <taxon>Capitellidae</taxon>
        <taxon>Capitella</taxon>
    </lineage>
</organism>
<keyword evidence="5" id="KW-1133">Transmembrane helix</keyword>
<dbReference type="SUPFAM" id="SSF52540">
    <property type="entry name" value="P-loop containing nucleoside triphosphate hydrolases"/>
    <property type="match status" value="1"/>
</dbReference>
<feature type="binding site" evidence="15">
    <location>
        <begin position="258"/>
        <end position="262"/>
    </location>
    <ligand>
        <name>3'-phosphoadenylyl sulfate</name>
        <dbReference type="ChEBI" id="CHEBI:58339"/>
    </ligand>
</feature>
<keyword evidence="6" id="KW-0333">Golgi apparatus</keyword>
<evidence type="ECO:0000256" key="3">
    <source>
        <dbReference type="ARBA" id="ARBA00022692"/>
    </source>
</evidence>
<dbReference type="Proteomes" id="UP000014760">
    <property type="component" value="Unassembled WGS sequence"/>
</dbReference>
<evidence type="ECO:0000256" key="16">
    <source>
        <dbReference type="PIRSR" id="PIRSR637359-3"/>
    </source>
</evidence>
<evidence type="ECO:0000256" key="8">
    <source>
        <dbReference type="ARBA" id="ARBA00023157"/>
    </source>
</evidence>
<dbReference type="GO" id="GO:0008467">
    <property type="term" value="F:[heparan sulfate]-glucosamine 3-sulfotransferase activity"/>
    <property type="evidence" value="ECO:0007669"/>
    <property type="project" value="UniProtKB-EC"/>
</dbReference>
<evidence type="ECO:0000256" key="9">
    <source>
        <dbReference type="ARBA" id="ARBA00023180"/>
    </source>
</evidence>
<keyword evidence="2" id="KW-0808">Transferase</keyword>
<dbReference type="InterPro" id="IPR037359">
    <property type="entry name" value="NST/OST"/>
</dbReference>
<evidence type="ECO:0000256" key="13">
    <source>
        <dbReference type="ARBA" id="ARBA00077477"/>
    </source>
</evidence>
<dbReference type="PANTHER" id="PTHR10605:SF65">
    <property type="entry name" value="GH20068P"/>
    <property type="match status" value="1"/>
</dbReference>
<dbReference type="OMA" id="SHWRMER"/>
<sequence length="295" mass="35156">MEARIYSVGDDDADVDDAYYDDTLEGAQRPAHQKHQKRRLPQCLIIGVRKGGTRALLEFLNLHPNIAAEKKEMHFFDDEVNYNRGLEFYRKRMPYSYEDQVTLEKTPAYFVEEVVPGRVSAMNSSIKLILILRDPVERAISDYMQIYTTRHERGKTHETFENLAFDAMTGDVNKSYKAIRRSIYHRHMERWLEHFPLHQFHFVSAENLVQNPVEELRKVEDFLQIDHRLTQDHFYFNQTRGFYCMHLQHRQKCLAPSKGRAHIPIDQDVIYKLREFFRPHNQEMYELVGMNFGWP</sequence>
<evidence type="ECO:0000256" key="14">
    <source>
        <dbReference type="PIRSR" id="PIRSR637359-1"/>
    </source>
</evidence>
<feature type="binding site" evidence="15">
    <location>
        <position position="141"/>
    </location>
    <ligand>
        <name>3'-phosphoadenylyl sulfate</name>
        <dbReference type="ChEBI" id="CHEBI:58339"/>
    </ligand>
</feature>
<accession>X2BAQ1</accession>
<dbReference type="OrthoDB" id="16988at2759"/>
<dbReference type="HOGENOM" id="CLU_017703_0_0_1"/>
<reference evidence="18" key="3">
    <citation type="submission" date="2015-06" db="UniProtKB">
        <authorList>
            <consortium name="EnsemblMetazoa"/>
        </authorList>
    </citation>
    <scope>IDENTIFICATION</scope>
</reference>
<protein>
    <recommendedName>
        <fullName evidence="12">Heparan sulfate glucosamine 3-O-sulfotransferase 5</fullName>
        <ecNumber evidence="11">2.8.2.23</ecNumber>
    </recommendedName>
    <alternativeName>
        <fullName evidence="13">Heparan sulfate D-glucosaminyl 3-O-sulfotransferase 5</fullName>
    </alternativeName>
</protein>
<dbReference type="InterPro" id="IPR027417">
    <property type="entry name" value="P-loop_NTPase"/>
</dbReference>
<comment type="catalytic activity">
    <reaction evidence="10">
        <text>alpha-D-glucosaminyl-[heparan sulfate](n) + 3'-phosphoadenylyl sulfate = 3-sulfo-alpha-D-glucosaminyl-[heparan sulfate](n) + adenosine 3',5'-bisphosphate + H(+)</text>
        <dbReference type="Rhea" id="RHEA:15461"/>
        <dbReference type="Rhea" id="RHEA-COMP:9830"/>
        <dbReference type="Rhea" id="RHEA-COMP:9831"/>
        <dbReference type="ChEBI" id="CHEBI:15378"/>
        <dbReference type="ChEBI" id="CHEBI:58339"/>
        <dbReference type="ChEBI" id="CHEBI:58343"/>
        <dbReference type="ChEBI" id="CHEBI:58388"/>
        <dbReference type="ChEBI" id="CHEBI:70975"/>
        <dbReference type="EC" id="2.8.2.23"/>
    </reaction>
</comment>
<feature type="binding site" evidence="15">
    <location>
        <begin position="50"/>
        <end position="54"/>
    </location>
    <ligand>
        <name>3'-phosphoadenylyl sulfate</name>
        <dbReference type="ChEBI" id="CHEBI:58339"/>
    </ligand>
</feature>
<keyword evidence="8 16" id="KW-1015">Disulfide bond</keyword>
<feature type="disulfide bond" evidence="16">
    <location>
        <begin position="244"/>
        <end position="253"/>
    </location>
</feature>
<keyword evidence="9" id="KW-0325">Glycoprotein</keyword>
<evidence type="ECO:0000256" key="2">
    <source>
        <dbReference type="ARBA" id="ARBA00022679"/>
    </source>
</evidence>
<evidence type="ECO:0000256" key="12">
    <source>
        <dbReference type="ARBA" id="ARBA00071906"/>
    </source>
</evidence>
<evidence type="ECO:0000256" key="7">
    <source>
        <dbReference type="ARBA" id="ARBA00023136"/>
    </source>
</evidence>
<dbReference type="GO" id="GO:0000139">
    <property type="term" value="C:Golgi membrane"/>
    <property type="evidence" value="ECO:0007669"/>
    <property type="project" value="UniProtKB-SubCell"/>
</dbReference>
<evidence type="ECO:0000256" key="15">
    <source>
        <dbReference type="PIRSR" id="PIRSR637359-2"/>
    </source>
</evidence>
<evidence type="ECO:0000256" key="5">
    <source>
        <dbReference type="ARBA" id="ARBA00022989"/>
    </source>
</evidence>
<dbReference type="EMBL" id="AMQN01000428">
    <property type="status" value="NOT_ANNOTATED_CDS"/>
    <property type="molecule type" value="Genomic_DNA"/>
</dbReference>
<feature type="binding site" evidence="15">
    <location>
        <position position="133"/>
    </location>
    <ligand>
        <name>3'-phosphoadenylyl sulfate</name>
        <dbReference type="ChEBI" id="CHEBI:58339"/>
    </ligand>
</feature>
<dbReference type="EnsemblMetazoa" id="CapteT89077">
    <property type="protein sequence ID" value="CapteP89077"/>
    <property type="gene ID" value="CapteG89077"/>
</dbReference>
<evidence type="ECO:0000256" key="10">
    <source>
        <dbReference type="ARBA" id="ARBA00052516"/>
    </source>
</evidence>
<keyword evidence="19" id="KW-1185">Reference proteome</keyword>
<proteinExistence type="predicted"/>
<dbReference type="PANTHER" id="PTHR10605">
    <property type="entry name" value="HEPARAN SULFATE SULFOTRANSFERASE"/>
    <property type="match status" value="1"/>
</dbReference>
<dbReference type="Pfam" id="PF00685">
    <property type="entry name" value="Sulfotransfer_1"/>
    <property type="match status" value="1"/>
</dbReference>
<evidence type="ECO:0000256" key="1">
    <source>
        <dbReference type="ARBA" id="ARBA00004323"/>
    </source>
</evidence>
<reference evidence="19" key="1">
    <citation type="submission" date="2012-12" db="EMBL/GenBank/DDBJ databases">
        <authorList>
            <person name="Hellsten U."/>
            <person name="Grimwood J."/>
            <person name="Chapman J.A."/>
            <person name="Shapiro H."/>
            <person name="Aerts A."/>
            <person name="Otillar R.P."/>
            <person name="Terry A.Y."/>
            <person name="Boore J.L."/>
            <person name="Simakov O."/>
            <person name="Marletaz F."/>
            <person name="Cho S.-J."/>
            <person name="Edsinger-Gonzales E."/>
            <person name="Havlak P."/>
            <person name="Kuo D.-H."/>
            <person name="Larsson T."/>
            <person name="Lv J."/>
            <person name="Arendt D."/>
            <person name="Savage R."/>
            <person name="Osoegawa K."/>
            <person name="de Jong P."/>
            <person name="Lindberg D.R."/>
            <person name="Seaver E.C."/>
            <person name="Weisblat D.A."/>
            <person name="Putnam N.H."/>
            <person name="Grigoriev I.V."/>
            <person name="Rokhsar D.S."/>
        </authorList>
    </citation>
    <scope>NUCLEOTIDE SEQUENCE</scope>
    <source>
        <strain evidence="19">I ESC-2004</strain>
    </source>
</reference>
<feature type="binding site" evidence="15">
    <location>
        <position position="243"/>
    </location>
    <ligand>
        <name>3'-phosphoadenylyl sulfate</name>
        <dbReference type="ChEBI" id="CHEBI:58339"/>
    </ligand>
</feature>
<keyword evidence="4" id="KW-0735">Signal-anchor</keyword>
<feature type="active site" description="For sulfotransferase activity" evidence="14">
    <location>
        <position position="50"/>
    </location>
</feature>
<keyword evidence="7" id="KW-0472">Membrane</keyword>
<feature type="domain" description="Sulfotransferase" evidence="17">
    <location>
        <begin position="41"/>
        <end position="258"/>
    </location>
</feature>
<evidence type="ECO:0000256" key="4">
    <source>
        <dbReference type="ARBA" id="ARBA00022968"/>
    </source>
</evidence>
<evidence type="ECO:0000313" key="19">
    <source>
        <dbReference type="Proteomes" id="UP000014760"/>
    </source>
</evidence>
<dbReference type="FunFam" id="3.40.50.300:FF:000603">
    <property type="entry name" value="Sulfotransferase"/>
    <property type="match status" value="1"/>
</dbReference>